<accession>C6HVU0</accession>
<gene>
    <name evidence="2" type="ORF">UBAL3_79800003</name>
</gene>
<dbReference type="CDD" id="cd03788">
    <property type="entry name" value="GT20_TPS"/>
    <property type="match status" value="1"/>
</dbReference>
<comment type="similarity">
    <text evidence="1">Belongs to the glycosyltransferase 20 family.</text>
</comment>
<dbReference type="Gene3D" id="3.40.50.2000">
    <property type="entry name" value="Glycogen Phosphorylase B"/>
    <property type="match status" value="2"/>
</dbReference>
<dbReference type="Pfam" id="PF00982">
    <property type="entry name" value="Glyco_transf_20"/>
    <property type="match status" value="1"/>
</dbReference>
<organism evidence="2 3">
    <name type="scientific">Leptospirillum ferrodiazotrophum</name>
    <dbReference type="NCBI Taxonomy" id="412449"/>
    <lineage>
        <taxon>Bacteria</taxon>
        <taxon>Pseudomonadati</taxon>
        <taxon>Nitrospirota</taxon>
        <taxon>Nitrospiria</taxon>
        <taxon>Nitrospirales</taxon>
        <taxon>Nitrospiraceae</taxon>
        <taxon>Leptospirillum</taxon>
    </lineage>
</organism>
<keyword evidence="3" id="KW-1185">Reference proteome</keyword>
<reference evidence="2 3" key="1">
    <citation type="journal article" date="2009" name="Appl. Environ. Microbiol.">
        <title>Community genomic and proteomic analyses of chemoautotrophic iron-oxidizing "Leptospirillum rubarum" (Group II) and "Leptospirillum ferrodiazotrophum" (Group III) bacteria in acid mine drainage biofilms.</title>
        <authorList>
            <person name="Goltsman D.S."/>
            <person name="Denef V.J."/>
            <person name="Singer S.W."/>
            <person name="VerBerkmoes N.C."/>
            <person name="Lefsrud M."/>
            <person name="Mueller R.S."/>
            <person name="Dick G.J."/>
            <person name="Sun C.L."/>
            <person name="Wheeler K.E."/>
            <person name="Zemla A."/>
            <person name="Baker B.J."/>
            <person name="Hauser L."/>
            <person name="Land M."/>
            <person name="Shah M.B."/>
            <person name="Thelen M.P."/>
            <person name="Hettich R.L."/>
            <person name="Banfield J.F."/>
        </authorList>
    </citation>
    <scope>NUCLEOTIDE SEQUENCE [LARGE SCALE GENOMIC DNA]</scope>
</reference>
<dbReference type="GO" id="GO:0005992">
    <property type="term" value="P:trehalose biosynthetic process"/>
    <property type="evidence" value="ECO:0007669"/>
    <property type="project" value="InterPro"/>
</dbReference>
<dbReference type="InterPro" id="IPR001830">
    <property type="entry name" value="Glyco_trans_20"/>
</dbReference>
<proteinExistence type="inferred from homology"/>
<dbReference type="AlphaFoldDB" id="C6HVU0"/>
<name>C6HVU0_9BACT</name>
<dbReference type="GO" id="GO:0003825">
    <property type="term" value="F:alpha,alpha-trehalose-phosphate synthase (UDP-forming) activity"/>
    <property type="evidence" value="ECO:0007669"/>
    <property type="project" value="TreeGrafter"/>
</dbReference>
<dbReference type="SUPFAM" id="SSF53756">
    <property type="entry name" value="UDP-Glycosyltransferase/glycogen phosphorylase"/>
    <property type="match status" value="1"/>
</dbReference>
<dbReference type="PANTHER" id="PTHR10788:SF106">
    <property type="entry name" value="BCDNA.GH08860"/>
    <property type="match status" value="1"/>
</dbReference>
<evidence type="ECO:0000313" key="3">
    <source>
        <dbReference type="Proteomes" id="UP000009374"/>
    </source>
</evidence>
<dbReference type="EMBL" id="GG693866">
    <property type="protein sequence ID" value="EES53269.1"/>
    <property type="molecule type" value="Genomic_DNA"/>
</dbReference>
<evidence type="ECO:0000313" key="2">
    <source>
        <dbReference type="EMBL" id="EES53269.1"/>
    </source>
</evidence>
<dbReference type="Proteomes" id="UP000009374">
    <property type="component" value="Unassembled WGS sequence"/>
</dbReference>
<dbReference type="PANTHER" id="PTHR10788">
    <property type="entry name" value="TREHALOSE-6-PHOSPHATE SYNTHASE"/>
    <property type="match status" value="1"/>
</dbReference>
<protein>
    <submittedName>
        <fullName evidence="2">Alpha,alpha-trehalose-phosphate synthase (UDP-forming)</fullName>
    </submittedName>
</protein>
<evidence type="ECO:0000256" key="1">
    <source>
        <dbReference type="ARBA" id="ARBA00008799"/>
    </source>
</evidence>
<sequence length="509" mass="58074">MTQRAAPSPSRSRLSTALGVSSLYRRLFGEGEILVATHREPVVWVERPPEETRKSAAPRLRYPAGGVSQSLHRLLLQTGGDWVALRSSPGPNPLTVSLPDQPASYELHRILLSDPNISAGYQRFANDLLWPLFHEEPGRVLTHPGDFEHYQHVNALFADRMATLLEKRHNGFVFIHDYQLALVARGLRPRLSKNPPPLAFFWHIPWPRHSFLTEIPERADIVRGLLEHDLLGFQTPLYRDRFLESASELLGDEIRIRRQTVLWQGRKIHVGDYPIGVDPDRFESLAQGPEGPGLARKFLRQVGMDPEIPFLISVDRMDYTKGFLKRLEILETLFRRYPEHVGSLRLLQIAPPTRTTHPPYQSYQTRVRQAVRETNARWARDGWEPIVTIEETVEHRTLAPLYRLAAGALVTSTNDGMNLVAKEYLATQKDAGGTLFLSRYAGAAHGLRDAVLIDPYDPEGSARIIHTALEEPLAIRSGRNRILREEVLRHNIYEWMESILNEVHDLKNR</sequence>